<evidence type="ECO:0000259" key="3">
    <source>
        <dbReference type="Pfam" id="PF00210"/>
    </source>
</evidence>
<name>A0A0R1TRY8_9LACO</name>
<dbReference type="InterPro" id="IPR023188">
    <property type="entry name" value="DPS_DNA-bd_CS"/>
</dbReference>
<reference evidence="4 5" key="1">
    <citation type="journal article" date="2015" name="Genome Announc.">
        <title>Expanding the biotechnology potential of lactobacilli through comparative genomics of 213 strains and associated genera.</title>
        <authorList>
            <person name="Sun Z."/>
            <person name="Harris H.M."/>
            <person name="McCann A."/>
            <person name="Guo C."/>
            <person name="Argimon S."/>
            <person name="Zhang W."/>
            <person name="Yang X."/>
            <person name="Jeffery I.B."/>
            <person name="Cooney J.C."/>
            <person name="Kagawa T.F."/>
            <person name="Liu W."/>
            <person name="Song Y."/>
            <person name="Salvetti E."/>
            <person name="Wrobel A."/>
            <person name="Rasinkangas P."/>
            <person name="Parkhill J."/>
            <person name="Rea M.C."/>
            <person name="O'Sullivan O."/>
            <person name="Ritari J."/>
            <person name="Douillard F.P."/>
            <person name="Paul Ross R."/>
            <person name="Yang R."/>
            <person name="Briner A.E."/>
            <person name="Felis G.E."/>
            <person name="de Vos W.M."/>
            <person name="Barrangou R."/>
            <person name="Klaenhammer T.R."/>
            <person name="Caufield P.W."/>
            <person name="Cui Y."/>
            <person name="Zhang H."/>
            <person name="O'Toole P.W."/>
        </authorList>
    </citation>
    <scope>NUCLEOTIDE SEQUENCE [LARGE SCALE GENOMIC DNA]</scope>
    <source>
        <strain evidence="4 5">DSM 16634</strain>
    </source>
</reference>
<dbReference type="InterPro" id="IPR009078">
    <property type="entry name" value="Ferritin-like_SF"/>
</dbReference>
<dbReference type="PATRIC" id="fig|1423724.4.peg.946"/>
<dbReference type="InterPro" id="IPR012347">
    <property type="entry name" value="Ferritin-like"/>
</dbReference>
<comment type="caution">
    <text evidence="4">The sequence shown here is derived from an EMBL/GenBank/DDBJ whole genome shotgun (WGS) entry which is preliminary data.</text>
</comment>
<feature type="domain" description="Ferritin/DPS" evidence="3">
    <location>
        <begin position="8"/>
        <end position="150"/>
    </location>
</feature>
<dbReference type="PANTHER" id="PTHR42932">
    <property type="entry name" value="GENERAL STRESS PROTEIN 20U"/>
    <property type="match status" value="1"/>
</dbReference>
<dbReference type="GO" id="GO:0008199">
    <property type="term" value="F:ferric iron binding"/>
    <property type="evidence" value="ECO:0007669"/>
    <property type="project" value="InterPro"/>
</dbReference>
<protein>
    <submittedName>
        <fullName evidence="4">Ferritin, Dps family protein</fullName>
    </submittedName>
</protein>
<dbReference type="CDD" id="cd01043">
    <property type="entry name" value="DPS"/>
    <property type="match status" value="1"/>
</dbReference>
<dbReference type="PROSITE" id="PS00818">
    <property type="entry name" value="DPS_1"/>
    <property type="match status" value="1"/>
</dbReference>
<dbReference type="eggNOG" id="COG0783">
    <property type="taxonomic scope" value="Bacteria"/>
</dbReference>
<dbReference type="InterPro" id="IPR008331">
    <property type="entry name" value="Ferritin_DPS_dom"/>
</dbReference>
<evidence type="ECO:0000313" key="4">
    <source>
        <dbReference type="EMBL" id="KRL83646.1"/>
    </source>
</evidence>
<dbReference type="Pfam" id="PF00210">
    <property type="entry name" value="Ferritin"/>
    <property type="match status" value="1"/>
</dbReference>
<sequence length="155" mass="18009">MKYGETKKVLNQLVADLSQMSMVIHQTHWYMRGTNFLKLHPLMDQFMDEINDQLDVISERLIILDGAPYSTLREMTEHTGIKDEPGSYDKTIAEHLSKLLAGYRYLEELYQKGIEVSDKEKDYSTQDIFIGFKTEIEKKIWMVSAELDQAPGIDK</sequence>
<keyword evidence="5" id="KW-1185">Reference proteome</keyword>
<proteinExistence type="inferred from homology"/>
<dbReference type="PIRSF" id="PIRSF005900">
    <property type="entry name" value="Dps"/>
    <property type="match status" value="1"/>
</dbReference>
<evidence type="ECO:0000256" key="2">
    <source>
        <dbReference type="RuleBase" id="RU003875"/>
    </source>
</evidence>
<dbReference type="Proteomes" id="UP000051324">
    <property type="component" value="Unassembled WGS sequence"/>
</dbReference>
<evidence type="ECO:0000313" key="5">
    <source>
        <dbReference type="Proteomes" id="UP000051324"/>
    </source>
</evidence>
<dbReference type="RefSeq" id="WP_025087069.1">
    <property type="nucleotide sequence ID" value="NZ_AZFT01000053.1"/>
</dbReference>
<dbReference type="PRINTS" id="PR01346">
    <property type="entry name" value="HELNAPAPROT"/>
</dbReference>
<accession>A0A0R1TRY8</accession>
<dbReference type="GO" id="GO:0016722">
    <property type="term" value="F:oxidoreductase activity, acting on metal ions"/>
    <property type="evidence" value="ECO:0007669"/>
    <property type="project" value="InterPro"/>
</dbReference>
<dbReference type="InterPro" id="IPR002177">
    <property type="entry name" value="DPS_DNA-bd"/>
</dbReference>
<dbReference type="AlphaFoldDB" id="A0A0R1TRY8"/>
<comment type="similarity">
    <text evidence="1 2">Belongs to the Dps family.</text>
</comment>
<dbReference type="STRING" id="1423724.FC32_GL000906"/>
<dbReference type="SUPFAM" id="SSF47240">
    <property type="entry name" value="Ferritin-like"/>
    <property type="match status" value="1"/>
</dbReference>
<gene>
    <name evidence="4" type="ORF">FC32_GL000906</name>
</gene>
<dbReference type="OrthoDB" id="9797023at2"/>
<evidence type="ECO:0000256" key="1">
    <source>
        <dbReference type="ARBA" id="ARBA00009497"/>
    </source>
</evidence>
<dbReference type="Gene3D" id="1.20.1260.10">
    <property type="match status" value="1"/>
</dbReference>
<organism evidence="4 5">
    <name type="scientific">Ligilactobacillus apodemi DSM 16634 = JCM 16172</name>
    <dbReference type="NCBI Taxonomy" id="1423724"/>
    <lineage>
        <taxon>Bacteria</taxon>
        <taxon>Bacillati</taxon>
        <taxon>Bacillota</taxon>
        <taxon>Bacilli</taxon>
        <taxon>Lactobacillales</taxon>
        <taxon>Lactobacillaceae</taxon>
        <taxon>Ligilactobacillus</taxon>
    </lineage>
</organism>
<dbReference type="PANTHER" id="PTHR42932:SF1">
    <property type="entry name" value="GENERAL STRESS PROTEIN 20U"/>
    <property type="match status" value="1"/>
</dbReference>
<dbReference type="EMBL" id="AZFT01000053">
    <property type="protein sequence ID" value="KRL83646.1"/>
    <property type="molecule type" value="Genomic_DNA"/>
</dbReference>